<reference evidence="1 2" key="1">
    <citation type="submission" date="2008-10" db="EMBL/GenBank/DDBJ databases">
        <title>Draft genome sequence of Bifidobacterium catenulatum (DSM 16992).</title>
        <authorList>
            <person name="Sudarsanam P."/>
            <person name="Ley R."/>
            <person name="Guruge J."/>
            <person name="Turnbaugh P.J."/>
            <person name="Mahowald M."/>
            <person name="Liep D."/>
            <person name="Gordon J."/>
        </authorList>
    </citation>
    <scope>NUCLEOTIDE SEQUENCE [LARGE SCALE GENOMIC DNA]</scope>
    <source>
        <strain evidence="1 2">DSM 16992</strain>
    </source>
</reference>
<reference evidence="1 2" key="2">
    <citation type="submission" date="2008-10" db="EMBL/GenBank/DDBJ databases">
        <authorList>
            <person name="Fulton L."/>
            <person name="Clifton S."/>
            <person name="Fulton B."/>
            <person name="Xu J."/>
            <person name="Minx P."/>
            <person name="Pepin K.H."/>
            <person name="Johnson M."/>
            <person name="Bhonagiri V."/>
            <person name="Nash W.E."/>
            <person name="Mardis E.R."/>
            <person name="Wilson R.K."/>
        </authorList>
    </citation>
    <scope>NUCLEOTIDE SEQUENCE [LARGE SCALE GENOMIC DNA]</scope>
    <source>
        <strain evidence="1 2">DSM 16992</strain>
    </source>
</reference>
<protein>
    <submittedName>
        <fullName evidence="1">Uncharacterized protein</fullName>
    </submittedName>
</protein>
<dbReference type="EMBL" id="ABXY01000004">
    <property type="protein sequence ID" value="EEB22333.1"/>
    <property type="molecule type" value="Genomic_DNA"/>
</dbReference>
<sequence>MRQPTLHCLEMKATLFTEKWSLNLNHYVGKISMDGVSATHPTM</sequence>
<proteinExistence type="predicted"/>
<evidence type="ECO:0000313" key="2">
    <source>
        <dbReference type="Proteomes" id="UP000003882"/>
    </source>
</evidence>
<comment type="caution">
    <text evidence="1">The sequence shown here is derived from an EMBL/GenBank/DDBJ whole genome shotgun (WGS) entry which is preliminary data.</text>
</comment>
<evidence type="ECO:0000313" key="1">
    <source>
        <dbReference type="EMBL" id="EEB22333.1"/>
    </source>
</evidence>
<gene>
    <name evidence="1" type="ORF">BIFCAT_00194</name>
</gene>
<dbReference type="AlphaFoldDB" id="B6XSN8"/>
<name>B6XSN8_9BIFI</name>
<dbReference type="Proteomes" id="UP000003882">
    <property type="component" value="Unassembled WGS sequence"/>
</dbReference>
<organism evidence="1 2">
    <name type="scientific">Bifidobacterium catenulatum DSM 16992 = JCM 1194 = LMG 11043</name>
    <dbReference type="NCBI Taxonomy" id="566552"/>
    <lineage>
        <taxon>Bacteria</taxon>
        <taxon>Bacillati</taxon>
        <taxon>Actinomycetota</taxon>
        <taxon>Actinomycetes</taxon>
        <taxon>Bifidobacteriales</taxon>
        <taxon>Bifidobacteriaceae</taxon>
        <taxon>Bifidobacterium</taxon>
    </lineage>
</organism>
<accession>B6XSN8</accession>